<feature type="region of interest" description="Disordered" evidence="1">
    <location>
        <begin position="303"/>
        <end position="324"/>
    </location>
</feature>
<dbReference type="EMBL" id="ML977505">
    <property type="protein sequence ID" value="KAF2129713.1"/>
    <property type="molecule type" value="Genomic_DNA"/>
</dbReference>
<dbReference type="InterPro" id="IPR036389">
    <property type="entry name" value="RNase_III_sf"/>
</dbReference>
<evidence type="ECO:0000256" key="1">
    <source>
        <dbReference type="SAM" id="MobiDB-lite"/>
    </source>
</evidence>
<name>A0A6A6AEI5_9PLEO</name>
<dbReference type="RefSeq" id="XP_033524102.1">
    <property type="nucleotide sequence ID" value="XM_033672166.1"/>
</dbReference>
<dbReference type="GeneID" id="54412598"/>
<dbReference type="AlphaFoldDB" id="A0A6A6AEI5"/>
<dbReference type="Proteomes" id="UP000799771">
    <property type="component" value="Unassembled WGS sequence"/>
</dbReference>
<evidence type="ECO:0000313" key="2">
    <source>
        <dbReference type="EMBL" id="KAF2129713.1"/>
    </source>
</evidence>
<gene>
    <name evidence="2" type="ORF">P153DRAFT_418345</name>
</gene>
<evidence type="ECO:0000313" key="3">
    <source>
        <dbReference type="Proteomes" id="UP000799771"/>
    </source>
</evidence>
<protein>
    <recommendedName>
        <fullName evidence="4">RNase III domain-containing protein</fullName>
    </recommendedName>
</protein>
<dbReference type="GO" id="GO:0004525">
    <property type="term" value="F:ribonuclease III activity"/>
    <property type="evidence" value="ECO:0007669"/>
    <property type="project" value="InterPro"/>
</dbReference>
<evidence type="ECO:0008006" key="4">
    <source>
        <dbReference type="Google" id="ProtNLM"/>
    </source>
</evidence>
<dbReference type="GO" id="GO:0006396">
    <property type="term" value="P:RNA processing"/>
    <property type="evidence" value="ECO:0007669"/>
    <property type="project" value="InterPro"/>
</dbReference>
<feature type="compositionally biased region" description="Polar residues" evidence="1">
    <location>
        <begin position="162"/>
        <end position="174"/>
    </location>
</feature>
<reference evidence="2" key="1">
    <citation type="journal article" date="2020" name="Stud. Mycol.">
        <title>101 Dothideomycetes genomes: a test case for predicting lifestyles and emergence of pathogens.</title>
        <authorList>
            <person name="Haridas S."/>
            <person name="Albert R."/>
            <person name="Binder M."/>
            <person name="Bloem J."/>
            <person name="Labutti K."/>
            <person name="Salamov A."/>
            <person name="Andreopoulos B."/>
            <person name="Baker S."/>
            <person name="Barry K."/>
            <person name="Bills G."/>
            <person name="Bluhm B."/>
            <person name="Cannon C."/>
            <person name="Castanera R."/>
            <person name="Culley D."/>
            <person name="Daum C."/>
            <person name="Ezra D."/>
            <person name="Gonzalez J."/>
            <person name="Henrissat B."/>
            <person name="Kuo A."/>
            <person name="Liang C."/>
            <person name="Lipzen A."/>
            <person name="Lutzoni F."/>
            <person name="Magnuson J."/>
            <person name="Mondo S."/>
            <person name="Nolan M."/>
            <person name="Ohm R."/>
            <person name="Pangilinan J."/>
            <person name="Park H.-J."/>
            <person name="Ramirez L."/>
            <person name="Alfaro M."/>
            <person name="Sun H."/>
            <person name="Tritt A."/>
            <person name="Yoshinaga Y."/>
            <person name="Zwiers L.-H."/>
            <person name="Turgeon B."/>
            <person name="Goodwin S."/>
            <person name="Spatafora J."/>
            <person name="Crous P."/>
            <person name="Grigoriev I."/>
        </authorList>
    </citation>
    <scope>NUCLEOTIDE SEQUENCE</scope>
    <source>
        <strain evidence="2">CBS 119687</strain>
    </source>
</reference>
<accession>A0A6A6AEI5</accession>
<keyword evidence="3" id="KW-1185">Reference proteome</keyword>
<sequence length="629" mass="70039">MTSPMSRQERIQRAETTLGYIFTDKYILVRALTSPGVEERDHDGNRVLARLGKPLIELYAIHKKLLVGASADAMDESSSKALTMTRHEAIAKNSGLDAQIAYCPRQARASPKTLSLAIRALVGAIWLDSAKRFDVVFQVMDRLGLSVEQQICPHPKGLPRTDGSQRGNPNSVSQSEDFQMGLFVDLDLAGASFTCGTSSEAAHEPCNSTMHSSGTEYVTHAVNALDGTMQMLTHCDFQETSAQRRPEFEHWNREGISPYEIEQVSHAHPRNNTQLAMPYTFESAELLGGKQDTSRVDRVSSALHTGNKPLGRKSQWENTDAPKRHKKTVNDGMAVECYISEEKAKYERLALQFPARIYVLPESMFADNIVGKDEHLSIARCLFAGVGSCESLVVLQACLIHGREKVPEDEVDPLRPLPLAQRIQMIESLGAKIAYYELLRRCHILSLYNEHAAAELIQDDPFIVHTDERCFSVSGRKCGNPRNRAAAEITLAMSGDLQYTALNQPGSERVYSKFKRYRKLGERFRLLTHTFGSGMMGLLPPSSPDLTTVTMTDDMLLRLPDPVFKHLIKVIDQNQGDKLRQFAKVVEKVMATMFSSALGKTEPFAIESVDKEKMLSLPKGSTQLLILIS</sequence>
<dbReference type="SUPFAM" id="SSF69065">
    <property type="entry name" value="RNase III domain-like"/>
    <property type="match status" value="1"/>
</dbReference>
<feature type="region of interest" description="Disordered" evidence="1">
    <location>
        <begin position="154"/>
        <end position="174"/>
    </location>
</feature>
<dbReference type="Gene3D" id="1.10.1520.10">
    <property type="entry name" value="Ribonuclease III domain"/>
    <property type="match status" value="1"/>
</dbReference>
<dbReference type="OrthoDB" id="67027at2759"/>
<proteinExistence type="predicted"/>
<organism evidence="2 3">
    <name type="scientific">Dothidotthia symphoricarpi CBS 119687</name>
    <dbReference type="NCBI Taxonomy" id="1392245"/>
    <lineage>
        <taxon>Eukaryota</taxon>
        <taxon>Fungi</taxon>
        <taxon>Dikarya</taxon>
        <taxon>Ascomycota</taxon>
        <taxon>Pezizomycotina</taxon>
        <taxon>Dothideomycetes</taxon>
        <taxon>Pleosporomycetidae</taxon>
        <taxon>Pleosporales</taxon>
        <taxon>Dothidotthiaceae</taxon>
        <taxon>Dothidotthia</taxon>
    </lineage>
</organism>